<dbReference type="InterPro" id="IPR050738">
    <property type="entry name" value="Sulfatase"/>
</dbReference>
<evidence type="ECO:0000259" key="4">
    <source>
        <dbReference type="Pfam" id="PF00884"/>
    </source>
</evidence>
<keyword evidence="6" id="KW-1185">Reference proteome</keyword>
<dbReference type="RefSeq" id="WP_290402073.1">
    <property type="nucleotide sequence ID" value="NZ_JAUHLN010000008.1"/>
</dbReference>
<dbReference type="InterPro" id="IPR017850">
    <property type="entry name" value="Alkaline_phosphatase_core_sf"/>
</dbReference>
<gene>
    <name evidence="5" type="ORF">QYF49_23770</name>
</gene>
<dbReference type="SUPFAM" id="SSF53649">
    <property type="entry name" value="Alkaline phosphatase-like"/>
    <property type="match status" value="1"/>
</dbReference>
<dbReference type="Proteomes" id="UP001168694">
    <property type="component" value="Unassembled WGS sequence"/>
</dbReference>
<dbReference type="InterPro" id="IPR000917">
    <property type="entry name" value="Sulfatase_N"/>
</dbReference>
<feature type="domain" description="Sulfatase N-terminal" evidence="4">
    <location>
        <begin position="4"/>
        <end position="295"/>
    </location>
</feature>
<evidence type="ECO:0000256" key="3">
    <source>
        <dbReference type="SAM" id="MobiDB-lite"/>
    </source>
</evidence>
<proteinExistence type="inferred from homology"/>
<name>A0ABT8EDK4_9BACL</name>
<dbReference type="Gene3D" id="3.40.720.10">
    <property type="entry name" value="Alkaline Phosphatase, subunit A"/>
    <property type="match status" value="1"/>
</dbReference>
<organism evidence="5 6">
    <name type="scientific">Fictibacillus terranigra</name>
    <dbReference type="NCBI Taxonomy" id="3058424"/>
    <lineage>
        <taxon>Bacteria</taxon>
        <taxon>Bacillati</taxon>
        <taxon>Bacillota</taxon>
        <taxon>Bacilli</taxon>
        <taxon>Bacillales</taxon>
        <taxon>Fictibacillaceae</taxon>
        <taxon>Fictibacillus</taxon>
    </lineage>
</organism>
<comment type="caution">
    <text evidence="5">The sequence shown here is derived from an EMBL/GenBank/DDBJ whole genome shotgun (WGS) entry which is preliminary data.</text>
</comment>
<accession>A0ABT8EDK4</accession>
<feature type="region of interest" description="Disordered" evidence="3">
    <location>
        <begin position="428"/>
        <end position="461"/>
    </location>
</feature>
<evidence type="ECO:0000256" key="1">
    <source>
        <dbReference type="ARBA" id="ARBA00008779"/>
    </source>
</evidence>
<dbReference type="Pfam" id="PF00884">
    <property type="entry name" value="Sulfatase"/>
    <property type="match status" value="1"/>
</dbReference>
<sequence>MTKPNIILMISHDTGRYLGCYGRQVATPAIDKIADNGVRFDNYFCSAPQCSPSRGSIMTGLYAHNHGMIGLSHLGFTITEDKTTLPKELDKAGYETVLIGLSHETIGQPGGSAFTSSGKLGYKRIIEVGGPGNPDGNLAPLVADKTIQFLQEQASSGQECPFFASVGFFETHRDFDAYEPQADPDDSIAVPDYLPDTPEVRRDVAQFQASVKTLDEGIERIHRALQETGLDKNTLLLYTTDHGIAFPRAKGTLLDAGLETALIMNWPGEVQGGKVQEELLCNVDLMPTLLEAAGADIPPGLDGRSFLPLLKEKPFTPREEFFCELTWHDRYHPMRGIRTDRYKYIRNFEDGPAVYLPLDIHRSLSGQSVRDDYYTPNVSEELYDLLLDPLEEHNLANNDEYAELLQDLRGRVEEWMVTTNDPLLKGAVPGKEAPEWQQELDMGTTYKGREQEISSRGQKNS</sequence>
<dbReference type="PANTHER" id="PTHR42693">
    <property type="entry name" value="ARYLSULFATASE FAMILY MEMBER"/>
    <property type="match status" value="1"/>
</dbReference>
<evidence type="ECO:0000256" key="2">
    <source>
        <dbReference type="ARBA" id="ARBA00022801"/>
    </source>
</evidence>
<comment type="similarity">
    <text evidence="1">Belongs to the sulfatase family.</text>
</comment>
<evidence type="ECO:0000313" key="6">
    <source>
        <dbReference type="Proteomes" id="UP001168694"/>
    </source>
</evidence>
<protein>
    <submittedName>
        <fullName evidence="5">Sulfatase</fullName>
    </submittedName>
</protein>
<dbReference type="PANTHER" id="PTHR42693:SF53">
    <property type="entry name" value="ENDO-4-O-SULFATASE"/>
    <property type="match status" value="1"/>
</dbReference>
<dbReference type="CDD" id="cd16027">
    <property type="entry name" value="SGSH"/>
    <property type="match status" value="1"/>
</dbReference>
<reference evidence="5" key="1">
    <citation type="submission" date="2023-06" db="EMBL/GenBank/DDBJ databases">
        <title>Draft Genome Sequences of Representative Paenibacillus Polymyxa, Bacillus cereus, Fictibacillus sp., and Brevibacillus agri Strains Isolated from Amazonian Dark Earth.</title>
        <authorList>
            <person name="Pellegrinetti T.A."/>
            <person name="Cunha I.C.M."/>
            <person name="Chaves M.G."/>
            <person name="Freitas A.S."/>
            <person name="Silva A.V.R."/>
            <person name="Tsai S.M."/>
            <person name="Mendes L.W."/>
        </authorList>
    </citation>
    <scope>NUCLEOTIDE SEQUENCE</scope>
    <source>
        <strain evidence="5">CENA-BCM004</strain>
    </source>
</reference>
<evidence type="ECO:0000313" key="5">
    <source>
        <dbReference type="EMBL" id="MDN4075965.1"/>
    </source>
</evidence>
<keyword evidence="2" id="KW-0378">Hydrolase</keyword>
<dbReference type="EMBL" id="JAUHLN010000008">
    <property type="protein sequence ID" value="MDN4075965.1"/>
    <property type="molecule type" value="Genomic_DNA"/>
</dbReference>